<feature type="domain" description="Protein kinase" evidence="23">
    <location>
        <begin position="20"/>
        <end position="331"/>
    </location>
</feature>
<dbReference type="OMA" id="YFKNGGP"/>
<evidence type="ECO:0000256" key="19">
    <source>
        <dbReference type="ARBA" id="ARBA00049280"/>
    </source>
</evidence>
<evidence type="ECO:0000256" key="13">
    <source>
        <dbReference type="ARBA" id="ARBA00039612"/>
    </source>
</evidence>
<dbReference type="Pfam" id="PF00069">
    <property type="entry name" value="Pkinase"/>
    <property type="match status" value="1"/>
</dbReference>
<dbReference type="EC" id="2.7.11.22" evidence="4"/>
<dbReference type="Gene3D" id="1.10.510.10">
    <property type="entry name" value="Transferase(Phosphotransferase) domain 1"/>
    <property type="match status" value="1"/>
</dbReference>
<comment type="subcellular location">
    <subcellularLocation>
        <location evidence="1">Nucleus</location>
    </subcellularLocation>
</comment>
<keyword evidence="6" id="KW-0808">Transferase</keyword>
<comment type="similarity">
    <text evidence="2">Belongs to the protein kinase superfamily. CMGC Ser/Thr protein kinase family. CDC2/CDKX subfamily.</text>
</comment>
<keyword evidence="7" id="KW-0479">Metal-binding</keyword>
<evidence type="ECO:0000256" key="5">
    <source>
        <dbReference type="ARBA" id="ARBA00022527"/>
    </source>
</evidence>
<keyword evidence="5 21" id="KW-0723">Serine/threonine-protein kinase</keyword>
<gene>
    <name evidence="24" type="ORF">PBRA_006993</name>
    <name evidence="25" type="ORF">PLBR_LOCUS164</name>
</gene>
<dbReference type="InterPro" id="IPR008271">
    <property type="entry name" value="Ser/Thr_kinase_AS"/>
</dbReference>
<evidence type="ECO:0000256" key="16">
    <source>
        <dbReference type="ARBA" id="ARBA00042858"/>
    </source>
</evidence>
<feature type="binding site" evidence="20">
    <location>
        <position position="50"/>
    </location>
    <ligand>
        <name>ATP</name>
        <dbReference type="ChEBI" id="CHEBI:30616"/>
    </ligand>
</feature>
<comment type="catalytic activity">
    <reaction evidence="19">
        <text>[DNA-directed RNA polymerase] + ATP = phospho-[DNA-directed RNA polymerase] + ADP + H(+)</text>
        <dbReference type="Rhea" id="RHEA:10216"/>
        <dbReference type="Rhea" id="RHEA-COMP:11321"/>
        <dbReference type="Rhea" id="RHEA-COMP:11322"/>
        <dbReference type="ChEBI" id="CHEBI:15378"/>
        <dbReference type="ChEBI" id="CHEBI:30616"/>
        <dbReference type="ChEBI" id="CHEBI:43176"/>
        <dbReference type="ChEBI" id="CHEBI:68546"/>
        <dbReference type="ChEBI" id="CHEBI:456216"/>
        <dbReference type="EC" id="2.7.11.23"/>
    </reaction>
</comment>
<evidence type="ECO:0000256" key="15">
    <source>
        <dbReference type="ARBA" id="ARBA00041902"/>
    </source>
</evidence>
<keyword evidence="9" id="KW-0418">Kinase</keyword>
<evidence type="ECO:0000256" key="1">
    <source>
        <dbReference type="ARBA" id="ARBA00004123"/>
    </source>
</evidence>
<keyword evidence="11" id="KW-0539">Nucleus</keyword>
<evidence type="ECO:0000259" key="23">
    <source>
        <dbReference type="PROSITE" id="PS50011"/>
    </source>
</evidence>
<dbReference type="InterPro" id="IPR000719">
    <property type="entry name" value="Prot_kinase_dom"/>
</dbReference>
<dbReference type="Gene3D" id="3.30.200.20">
    <property type="entry name" value="Phosphorylase Kinase, domain 1"/>
    <property type="match status" value="1"/>
</dbReference>
<dbReference type="PANTHER" id="PTHR24056:SF495">
    <property type="entry name" value="CYCLIN-DEPENDENT KINASE 8-RELATED"/>
    <property type="match status" value="1"/>
</dbReference>
<dbReference type="OrthoDB" id="6284126at2759"/>
<protein>
    <recommendedName>
        <fullName evidence="13">Cyclin-dependent kinase 2 homolog</fullName>
        <ecNumber evidence="4">2.7.11.22</ecNumber>
        <ecNumber evidence="3">2.7.11.23</ecNumber>
    </recommendedName>
    <alternativeName>
        <fullName evidence="15">Cell division control protein 2 homolog</fullName>
    </alternativeName>
    <alternativeName>
        <fullName evidence="14">Cyclin-dependent kinase 8</fullName>
    </alternativeName>
    <alternativeName>
        <fullName evidence="16">cdc2-related kinase 2</fullName>
    </alternativeName>
</protein>
<feature type="compositionally biased region" description="Low complexity" evidence="22">
    <location>
        <begin position="357"/>
        <end position="380"/>
    </location>
</feature>
<dbReference type="FunFam" id="1.10.510.10:FF:000408">
    <property type="entry name" value="Serine/threonine-protein kinase SSN3"/>
    <property type="match status" value="1"/>
</dbReference>
<evidence type="ECO:0000256" key="14">
    <source>
        <dbReference type="ARBA" id="ARBA00041823"/>
    </source>
</evidence>
<evidence type="ECO:0000313" key="26">
    <source>
        <dbReference type="Proteomes" id="UP000039324"/>
    </source>
</evidence>
<dbReference type="GO" id="GO:0004693">
    <property type="term" value="F:cyclin-dependent protein serine/threonine kinase activity"/>
    <property type="evidence" value="ECO:0007669"/>
    <property type="project" value="UniProtKB-EC"/>
</dbReference>
<organism evidence="24 26">
    <name type="scientific">Plasmodiophora brassicae</name>
    <name type="common">Clubroot disease agent</name>
    <dbReference type="NCBI Taxonomy" id="37360"/>
    <lineage>
        <taxon>Eukaryota</taxon>
        <taxon>Sar</taxon>
        <taxon>Rhizaria</taxon>
        <taxon>Endomyxa</taxon>
        <taxon>Phytomyxea</taxon>
        <taxon>Plasmodiophorida</taxon>
        <taxon>Plasmodiophoridae</taxon>
        <taxon>Plasmodiophora</taxon>
    </lineage>
</organism>
<evidence type="ECO:0000256" key="9">
    <source>
        <dbReference type="ARBA" id="ARBA00022777"/>
    </source>
</evidence>
<evidence type="ECO:0000256" key="7">
    <source>
        <dbReference type="ARBA" id="ARBA00022723"/>
    </source>
</evidence>
<reference evidence="24 26" key="1">
    <citation type="submission" date="2015-02" db="EMBL/GenBank/DDBJ databases">
        <authorList>
            <person name="Chooi Y.-H."/>
        </authorList>
    </citation>
    <scope>NUCLEOTIDE SEQUENCE [LARGE SCALE GENOMIC DNA]</scope>
    <source>
        <strain evidence="24">E3</strain>
    </source>
</reference>
<dbReference type="EMBL" id="CDSF01000088">
    <property type="protein sequence ID" value="CEO98879.1"/>
    <property type="molecule type" value="Genomic_DNA"/>
</dbReference>
<sequence>MDPVTIHDLTTKFLETSQQYQVDYLIGQGAFGKVYKAHRKDNPSKFVAIKHMNSVREGMGIPQDAYREIKILKEISRFPHENIVTLERVFMNPHGAGDSPGLSLVYDYAEHDLGEIIRHHRKTNTRMEPRMIKSIIWQLLKGVQFLHENWIMHRDLKPQNILVTDSGDSPGTVKIADFGLARIFQDPLRSLVADGDVCTIWYRAPELLLGACHYTRAVDIWSIGCVFAELILTRAIFTGSEVKKKHAVQADQIKKIFRILGKPDLEKWPDMKHLMFYGEVAGWPADEYQFCLPQVLKIDRNSSACDLLLHILEYDPKQRWTAEQALQHRYFTEPPEPHQNVFVRQNGQVSKYPARMPAQEAPGPAGAAPAAGAPVAQQHANAKRPADPAAAAASSTSQKRPKFYA</sequence>
<evidence type="ECO:0000256" key="18">
    <source>
        <dbReference type="ARBA" id="ARBA00048367"/>
    </source>
</evidence>
<name>A0A0G4IUS1_PLABS</name>
<keyword evidence="25" id="KW-0496">Mitochondrion</keyword>
<accession>A0A0G4IUS1</accession>
<comment type="catalytic activity">
    <reaction evidence="18">
        <text>L-seryl-[protein] + ATP = O-phospho-L-seryl-[protein] + ADP + H(+)</text>
        <dbReference type="Rhea" id="RHEA:17989"/>
        <dbReference type="Rhea" id="RHEA-COMP:9863"/>
        <dbReference type="Rhea" id="RHEA-COMP:11604"/>
        <dbReference type="ChEBI" id="CHEBI:15378"/>
        <dbReference type="ChEBI" id="CHEBI:29999"/>
        <dbReference type="ChEBI" id="CHEBI:30616"/>
        <dbReference type="ChEBI" id="CHEBI:83421"/>
        <dbReference type="ChEBI" id="CHEBI:456216"/>
        <dbReference type="EC" id="2.7.11.22"/>
    </reaction>
</comment>
<dbReference type="GO" id="GO:0046872">
    <property type="term" value="F:metal ion binding"/>
    <property type="evidence" value="ECO:0007669"/>
    <property type="project" value="UniProtKB-KW"/>
</dbReference>
<dbReference type="EMBL" id="OVEO01000001">
    <property type="protein sequence ID" value="SPQ92949.1"/>
    <property type="molecule type" value="Genomic_DNA"/>
</dbReference>
<dbReference type="PANTHER" id="PTHR24056">
    <property type="entry name" value="CELL DIVISION PROTEIN KINASE"/>
    <property type="match status" value="1"/>
</dbReference>
<dbReference type="Proteomes" id="UP000290189">
    <property type="component" value="Unassembled WGS sequence"/>
</dbReference>
<evidence type="ECO:0000256" key="3">
    <source>
        <dbReference type="ARBA" id="ARBA00012409"/>
    </source>
</evidence>
<dbReference type="AlphaFoldDB" id="A0A0G4IUS1"/>
<dbReference type="PROSITE" id="PS50011">
    <property type="entry name" value="PROTEIN_KINASE_DOM"/>
    <property type="match status" value="1"/>
</dbReference>
<keyword evidence="10 20" id="KW-0067">ATP-binding</keyword>
<reference evidence="25 27" key="2">
    <citation type="submission" date="2018-03" db="EMBL/GenBank/DDBJ databases">
        <authorList>
            <person name="Fogelqvist J."/>
        </authorList>
    </citation>
    <scope>NUCLEOTIDE SEQUENCE [LARGE SCALE GENOMIC DNA]</scope>
</reference>
<dbReference type="InterPro" id="IPR050108">
    <property type="entry name" value="CDK"/>
</dbReference>
<evidence type="ECO:0000313" key="25">
    <source>
        <dbReference type="EMBL" id="SPQ92949.1"/>
    </source>
</evidence>
<dbReference type="GO" id="GO:0008353">
    <property type="term" value="F:RNA polymerase II CTD heptapeptide repeat kinase activity"/>
    <property type="evidence" value="ECO:0007669"/>
    <property type="project" value="UniProtKB-EC"/>
</dbReference>
<evidence type="ECO:0000256" key="12">
    <source>
        <dbReference type="ARBA" id="ARBA00038543"/>
    </source>
</evidence>
<evidence type="ECO:0000313" key="24">
    <source>
        <dbReference type="EMBL" id="CEO98879.1"/>
    </source>
</evidence>
<evidence type="ECO:0000313" key="27">
    <source>
        <dbReference type="Proteomes" id="UP000290189"/>
    </source>
</evidence>
<dbReference type="SUPFAM" id="SSF56112">
    <property type="entry name" value="Protein kinase-like (PK-like)"/>
    <property type="match status" value="1"/>
</dbReference>
<dbReference type="Proteomes" id="UP000039324">
    <property type="component" value="Unassembled WGS sequence"/>
</dbReference>
<evidence type="ECO:0000256" key="2">
    <source>
        <dbReference type="ARBA" id="ARBA00006485"/>
    </source>
</evidence>
<evidence type="ECO:0000256" key="6">
    <source>
        <dbReference type="ARBA" id="ARBA00022679"/>
    </source>
</evidence>
<evidence type="ECO:0000256" key="21">
    <source>
        <dbReference type="RuleBase" id="RU000304"/>
    </source>
</evidence>
<evidence type="ECO:0000256" key="8">
    <source>
        <dbReference type="ARBA" id="ARBA00022741"/>
    </source>
</evidence>
<evidence type="ECO:0000256" key="17">
    <source>
        <dbReference type="ARBA" id="ARBA00047811"/>
    </source>
</evidence>
<comment type="subunit">
    <text evidence="12">May form a complex composed of at least the catalytic subunit CRK2 and a cyclin.</text>
</comment>
<evidence type="ECO:0000256" key="11">
    <source>
        <dbReference type="ARBA" id="ARBA00023242"/>
    </source>
</evidence>
<dbReference type="InterPro" id="IPR011009">
    <property type="entry name" value="Kinase-like_dom_sf"/>
</dbReference>
<dbReference type="PROSITE" id="PS00107">
    <property type="entry name" value="PROTEIN_KINASE_ATP"/>
    <property type="match status" value="1"/>
</dbReference>
<keyword evidence="8 20" id="KW-0547">Nucleotide-binding</keyword>
<evidence type="ECO:0000256" key="22">
    <source>
        <dbReference type="SAM" id="MobiDB-lite"/>
    </source>
</evidence>
<dbReference type="InterPro" id="IPR017441">
    <property type="entry name" value="Protein_kinase_ATP_BS"/>
</dbReference>
<evidence type="ECO:0000256" key="20">
    <source>
        <dbReference type="PROSITE-ProRule" id="PRU10141"/>
    </source>
</evidence>
<dbReference type="EC" id="2.7.11.23" evidence="3"/>
<geneLocation type="mitochondrion" evidence="25"/>
<dbReference type="GO" id="GO:0005524">
    <property type="term" value="F:ATP binding"/>
    <property type="evidence" value="ECO:0007669"/>
    <property type="project" value="UniProtKB-UniRule"/>
</dbReference>
<keyword evidence="26" id="KW-1185">Reference proteome</keyword>
<dbReference type="SMART" id="SM00220">
    <property type="entry name" value="S_TKc"/>
    <property type="match status" value="1"/>
</dbReference>
<dbReference type="PROSITE" id="PS00108">
    <property type="entry name" value="PROTEIN_KINASE_ST"/>
    <property type="match status" value="1"/>
</dbReference>
<feature type="region of interest" description="Disordered" evidence="22">
    <location>
        <begin position="355"/>
        <end position="405"/>
    </location>
</feature>
<dbReference type="GO" id="GO:0016592">
    <property type="term" value="C:mediator complex"/>
    <property type="evidence" value="ECO:0007669"/>
    <property type="project" value="TreeGrafter"/>
</dbReference>
<proteinExistence type="inferred from homology"/>
<dbReference type="STRING" id="37360.A0A0G4IUS1"/>
<comment type="catalytic activity">
    <reaction evidence="17">
        <text>L-threonyl-[protein] + ATP = O-phospho-L-threonyl-[protein] + ADP + H(+)</text>
        <dbReference type="Rhea" id="RHEA:46608"/>
        <dbReference type="Rhea" id="RHEA-COMP:11060"/>
        <dbReference type="Rhea" id="RHEA-COMP:11605"/>
        <dbReference type="ChEBI" id="CHEBI:15378"/>
        <dbReference type="ChEBI" id="CHEBI:30013"/>
        <dbReference type="ChEBI" id="CHEBI:30616"/>
        <dbReference type="ChEBI" id="CHEBI:61977"/>
        <dbReference type="ChEBI" id="CHEBI:456216"/>
        <dbReference type="EC" id="2.7.11.22"/>
    </reaction>
</comment>
<evidence type="ECO:0000256" key="10">
    <source>
        <dbReference type="ARBA" id="ARBA00022840"/>
    </source>
</evidence>
<evidence type="ECO:0000256" key="4">
    <source>
        <dbReference type="ARBA" id="ARBA00012425"/>
    </source>
</evidence>